<dbReference type="STRING" id="1531966.A0A0A1TP08"/>
<comment type="similarity">
    <text evidence="3">Belongs to the enoyl-CoA hydratase/isomerase family.</text>
</comment>
<evidence type="ECO:0000256" key="3">
    <source>
        <dbReference type="ARBA" id="ARBA00005254"/>
    </source>
</evidence>
<dbReference type="GO" id="GO:0016829">
    <property type="term" value="F:lyase activity"/>
    <property type="evidence" value="ECO:0007669"/>
    <property type="project" value="UniProtKB-KW"/>
</dbReference>
<dbReference type="GO" id="GO:0005777">
    <property type="term" value="C:peroxisome"/>
    <property type="evidence" value="ECO:0007669"/>
    <property type="project" value="UniProtKB-SubCell"/>
</dbReference>
<keyword evidence="8" id="KW-1185">Reference proteome</keyword>
<evidence type="ECO:0008006" key="9">
    <source>
        <dbReference type="Google" id="ProtNLM"/>
    </source>
</evidence>
<keyword evidence="4" id="KW-0576">Peroxisome</keyword>
<evidence type="ECO:0000313" key="7">
    <source>
        <dbReference type="EMBL" id="CEJ92402.1"/>
    </source>
</evidence>
<keyword evidence="5" id="KW-0413">Isomerase</keyword>
<dbReference type="CDD" id="cd06558">
    <property type="entry name" value="crotonase-like"/>
    <property type="match status" value="1"/>
</dbReference>
<gene>
    <name evidence="7" type="ORF">VHEMI08057</name>
</gene>
<dbReference type="SUPFAM" id="SSF52096">
    <property type="entry name" value="ClpP/crotonase"/>
    <property type="match status" value="1"/>
</dbReference>
<evidence type="ECO:0000256" key="1">
    <source>
        <dbReference type="ARBA" id="ARBA00004275"/>
    </source>
</evidence>
<dbReference type="Gene3D" id="1.10.12.10">
    <property type="entry name" value="Lyase 2-enoyl-coa Hydratase, Chain A, domain 2"/>
    <property type="match status" value="1"/>
</dbReference>
<dbReference type="FunFam" id="3.90.226.10:FF:000074">
    <property type="entry name" value="Enoyl-CoA hydratase (AFU_orthologue AFUA_2G10650)"/>
    <property type="match status" value="1"/>
</dbReference>
<dbReference type="Gene3D" id="3.90.226.10">
    <property type="entry name" value="2-enoyl-CoA Hydratase, Chain A, domain 1"/>
    <property type="match status" value="1"/>
</dbReference>
<evidence type="ECO:0000313" key="8">
    <source>
        <dbReference type="Proteomes" id="UP000039046"/>
    </source>
</evidence>
<proteinExistence type="inferred from homology"/>
<comment type="pathway">
    <text evidence="2">Siderophore biosynthesis.</text>
</comment>
<sequence>MPTNENQSLRTTRLAFPHFRVSFPADGVLLVTLDRPDKLNCIDRPTSLELERVWELFDSDDSLQVGIITGKGRAFCTGADLHEWNQMNEAGIPNDMSAPGLGGLCRRDGKKPIIAAVNGLCMGGGFEMVANCDIVLASSSAIFSLPEVQRGIAPVAGSLPRLARVLGLQRTMDLALTGRRITADELRAWGLLSTVVPDEQLMTSTLAYAKLISRNSPDSIIVARRGVRMAWEQGNVEAEVDELANAWYPRLMAGENFAEGIRAFVEKREPQWRPSKL</sequence>
<reference evidence="7 8" key="1">
    <citation type="journal article" date="2015" name="Genome Announc.">
        <title>Draft Genome Sequence and Gene Annotation of the Entomopathogenic Fungus Verticillium hemipterigenum.</title>
        <authorList>
            <person name="Horn F."/>
            <person name="Habel A."/>
            <person name="Scharf D.H."/>
            <person name="Dworschak J."/>
            <person name="Brakhage A.A."/>
            <person name="Guthke R."/>
            <person name="Hertweck C."/>
            <person name="Linde J."/>
        </authorList>
    </citation>
    <scope>NUCLEOTIDE SEQUENCE [LARGE SCALE GENOMIC DNA]</scope>
</reference>
<dbReference type="GO" id="GO:0005739">
    <property type="term" value="C:mitochondrion"/>
    <property type="evidence" value="ECO:0007669"/>
    <property type="project" value="TreeGrafter"/>
</dbReference>
<evidence type="ECO:0000256" key="4">
    <source>
        <dbReference type="ARBA" id="ARBA00023140"/>
    </source>
</evidence>
<dbReference type="InterPro" id="IPR029045">
    <property type="entry name" value="ClpP/crotonase-like_dom_sf"/>
</dbReference>
<dbReference type="Pfam" id="PF00378">
    <property type="entry name" value="ECH_1"/>
    <property type="match status" value="1"/>
</dbReference>
<dbReference type="PANTHER" id="PTHR11941">
    <property type="entry name" value="ENOYL-COA HYDRATASE-RELATED"/>
    <property type="match status" value="1"/>
</dbReference>
<dbReference type="GO" id="GO:0006635">
    <property type="term" value="P:fatty acid beta-oxidation"/>
    <property type="evidence" value="ECO:0007669"/>
    <property type="project" value="TreeGrafter"/>
</dbReference>
<dbReference type="GO" id="GO:0016853">
    <property type="term" value="F:isomerase activity"/>
    <property type="evidence" value="ECO:0007669"/>
    <property type="project" value="UniProtKB-KW"/>
</dbReference>
<dbReference type="InterPro" id="IPR014748">
    <property type="entry name" value="Enoyl-CoA_hydra_C"/>
</dbReference>
<evidence type="ECO:0000256" key="6">
    <source>
        <dbReference type="ARBA" id="ARBA00023239"/>
    </source>
</evidence>
<dbReference type="AlphaFoldDB" id="A0A0A1TP08"/>
<evidence type="ECO:0000256" key="2">
    <source>
        <dbReference type="ARBA" id="ARBA00004924"/>
    </source>
</evidence>
<protein>
    <recommendedName>
        <fullName evidence="9">Enoyl-CoA hydratase</fullName>
    </recommendedName>
</protein>
<name>A0A0A1TP08_9HYPO</name>
<comment type="subcellular location">
    <subcellularLocation>
        <location evidence="1">Peroxisome</location>
    </subcellularLocation>
</comment>
<dbReference type="PANTHER" id="PTHR11941:SF152">
    <property type="entry name" value="ENOYL-COA HYDRATASE_ISOMERASE FAMILY PROTEIN (AFU_ORTHOLOGUE AFUA_3G03410)"/>
    <property type="match status" value="1"/>
</dbReference>
<dbReference type="InterPro" id="IPR001753">
    <property type="entry name" value="Enoyl-CoA_hydra/iso"/>
</dbReference>
<dbReference type="HOGENOM" id="CLU_009834_7_6_1"/>
<dbReference type="Proteomes" id="UP000039046">
    <property type="component" value="Unassembled WGS sequence"/>
</dbReference>
<dbReference type="OrthoDB" id="2139957at2759"/>
<dbReference type="EMBL" id="CDHN01000004">
    <property type="protein sequence ID" value="CEJ92402.1"/>
    <property type="molecule type" value="Genomic_DNA"/>
</dbReference>
<accession>A0A0A1TP08</accession>
<keyword evidence="6" id="KW-0456">Lyase</keyword>
<evidence type="ECO:0000256" key="5">
    <source>
        <dbReference type="ARBA" id="ARBA00023235"/>
    </source>
</evidence>
<organism evidence="7 8">
    <name type="scientific">[Torrubiella] hemipterigena</name>
    <dbReference type="NCBI Taxonomy" id="1531966"/>
    <lineage>
        <taxon>Eukaryota</taxon>
        <taxon>Fungi</taxon>
        <taxon>Dikarya</taxon>
        <taxon>Ascomycota</taxon>
        <taxon>Pezizomycotina</taxon>
        <taxon>Sordariomycetes</taxon>
        <taxon>Hypocreomycetidae</taxon>
        <taxon>Hypocreales</taxon>
        <taxon>Clavicipitaceae</taxon>
        <taxon>Clavicipitaceae incertae sedis</taxon>
        <taxon>'Torrubiella' clade</taxon>
    </lineage>
</organism>